<accession>A0ABN8PB77</accession>
<dbReference type="EMBL" id="CALNXK010000063">
    <property type="protein sequence ID" value="CAH3139806.1"/>
    <property type="molecule type" value="Genomic_DNA"/>
</dbReference>
<proteinExistence type="predicted"/>
<feature type="compositionally biased region" description="Pro residues" evidence="1">
    <location>
        <begin position="78"/>
        <end position="96"/>
    </location>
</feature>
<comment type="caution">
    <text evidence="2">The sequence shown here is derived from an EMBL/GenBank/DDBJ whole genome shotgun (WGS) entry which is preliminary data.</text>
</comment>
<protein>
    <submittedName>
        <fullName evidence="2">Uncharacterized protein</fullName>
    </submittedName>
</protein>
<feature type="region of interest" description="Disordered" evidence="1">
    <location>
        <begin position="1"/>
        <end position="22"/>
    </location>
</feature>
<sequence length="427" mass="50455">MELSKAMNDIFGLPDDGKSTGQTFLQSMESIEVLEESLNDEAEKEARFKQLMDFYKKQPLKVDMPVTQEWLEKHYGHPVPPPPPSSPLEPYSPPPVTQADPIQKLMAEVTQEEREKANADYINGGILPCPFHPCENVKCLNPEAEFGALYYRCPYPNCCVWFTSETYGIVLDVLQNITNKKLLPLFQDASLRCECNLVPNMKLSKSEKNYHKVYLCCGRKNKEQRCGYFQFTHWSPWSPKRQAHQPTMDDFFSVNNNNYLQYRPPQRNEFYRPSPNYSPKPYEFSPERKTLLEEPITRRSPVKEEYFRKRYNFSNQMKPASEDDKPEPPILYKRKLVTEEDDDFGWPERAKKRFIEEEREYKGKDHLFGSYRKDPWIQQFKREADQQEQYREKRFLQECDANNAERIKNGMAPYSYETFKKFGTGIF</sequence>
<evidence type="ECO:0000313" key="3">
    <source>
        <dbReference type="Proteomes" id="UP001159405"/>
    </source>
</evidence>
<evidence type="ECO:0000313" key="2">
    <source>
        <dbReference type="EMBL" id="CAH3139806.1"/>
    </source>
</evidence>
<dbReference type="Proteomes" id="UP001159405">
    <property type="component" value="Unassembled WGS sequence"/>
</dbReference>
<evidence type="ECO:0000256" key="1">
    <source>
        <dbReference type="SAM" id="MobiDB-lite"/>
    </source>
</evidence>
<reference evidence="2 3" key="1">
    <citation type="submission" date="2022-05" db="EMBL/GenBank/DDBJ databases">
        <authorList>
            <consortium name="Genoscope - CEA"/>
            <person name="William W."/>
        </authorList>
    </citation>
    <scope>NUCLEOTIDE SEQUENCE [LARGE SCALE GENOMIC DNA]</scope>
</reference>
<gene>
    <name evidence="2" type="ORF">PLOB_00040837</name>
</gene>
<name>A0ABN8PB77_9CNID</name>
<feature type="region of interest" description="Disordered" evidence="1">
    <location>
        <begin position="73"/>
        <end position="97"/>
    </location>
</feature>
<organism evidence="2 3">
    <name type="scientific">Porites lobata</name>
    <dbReference type="NCBI Taxonomy" id="104759"/>
    <lineage>
        <taxon>Eukaryota</taxon>
        <taxon>Metazoa</taxon>
        <taxon>Cnidaria</taxon>
        <taxon>Anthozoa</taxon>
        <taxon>Hexacorallia</taxon>
        <taxon>Scleractinia</taxon>
        <taxon>Fungiina</taxon>
        <taxon>Poritidae</taxon>
        <taxon>Porites</taxon>
    </lineage>
</organism>
<keyword evidence="3" id="KW-1185">Reference proteome</keyword>